<dbReference type="EMBL" id="JAPYYP010000001">
    <property type="protein sequence ID" value="MDA5107042.1"/>
    <property type="molecule type" value="Genomic_DNA"/>
</dbReference>
<organism evidence="1 2">
    <name type="scientific">Brevibacillus thermoruber</name>
    <dbReference type="NCBI Taxonomy" id="33942"/>
    <lineage>
        <taxon>Bacteria</taxon>
        <taxon>Bacillati</taxon>
        <taxon>Bacillota</taxon>
        <taxon>Bacilli</taxon>
        <taxon>Bacillales</taxon>
        <taxon>Paenibacillaceae</taxon>
        <taxon>Brevibacillus</taxon>
    </lineage>
</organism>
<sequence length="84" mass="9311">MARVAVERSLTQIRKMLRDNGYDVVDLGNWQNMVDAIVITGQDVNVLNDQSKTISGAPVINAAGMTPQEVFHAVHIRLSPTEHR</sequence>
<comment type="caution">
    <text evidence="1">The sequence shown here is derived from an EMBL/GenBank/DDBJ whole genome shotgun (WGS) entry which is preliminary data.</text>
</comment>
<reference evidence="1" key="1">
    <citation type="submission" date="2022-12" db="EMBL/GenBank/DDBJ databases">
        <title>Draft genome sequence of the thermophilic strain Brevibacillus thermoruber HT42, isolated from Los Humeros, Puebla, Mexico, with biotechnological potential.</title>
        <authorList>
            <person name="Lara Sanchez J."/>
            <person name="Solis Palacios R."/>
            <person name="Bustos Baena A.S."/>
            <person name="Ruz Baez A.E."/>
            <person name="Espinosa Luna G."/>
            <person name="Oliart Ros R.M."/>
        </authorList>
    </citation>
    <scope>NUCLEOTIDE SEQUENCE</scope>
    <source>
        <strain evidence="1">HT42</strain>
    </source>
</reference>
<protein>
    <submittedName>
        <fullName evidence="1">YkuS family protein</fullName>
    </submittedName>
</protein>
<dbReference type="AlphaFoldDB" id="A0A9X3Z1T5"/>
<keyword evidence="2" id="KW-1185">Reference proteome</keyword>
<name>A0A9X3Z1T5_9BACL</name>
<evidence type="ECO:0000313" key="1">
    <source>
        <dbReference type="EMBL" id="MDA5107042.1"/>
    </source>
</evidence>
<dbReference type="Proteomes" id="UP001151071">
    <property type="component" value="Unassembled WGS sequence"/>
</dbReference>
<dbReference type="InterPro" id="IPR005370">
    <property type="entry name" value="UPF0180"/>
</dbReference>
<evidence type="ECO:0000313" key="2">
    <source>
        <dbReference type="Proteomes" id="UP001151071"/>
    </source>
</evidence>
<dbReference type="Pfam" id="PF03698">
    <property type="entry name" value="UPF0180"/>
    <property type="match status" value="1"/>
</dbReference>
<dbReference type="RefSeq" id="WP_029099432.1">
    <property type="nucleotide sequence ID" value="NZ_JAPYYP010000001.1"/>
</dbReference>
<gene>
    <name evidence="1" type="ORF">O3V59_01570</name>
</gene>
<proteinExistence type="predicted"/>
<accession>A0A9X3Z1T5</accession>